<dbReference type="AlphaFoldDB" id="A0A839Z9S0"/>
<feature type="transmembrane region" description="Helical" evidence="1">
    <location>
        <begin position="294"/>
        <end position="312"/>
    </location>
</feature>
<dbReference type="EMBL" id="JACICD010000003">
    <property type="protein sequence ID" value="MBB3771484.1"/>
    <property type="molecule type" value="Genomic_DNA"/>
</dbReference>
<name>A0A839Z9S0_9HYPH</name>
<feature type="transmembrane region" description="Helical" evidence="1">
    <location>
        <begin position="188"/>
        <end position="206"/>
    </location>
</feature>
<keyword evidence="1" id="KW-0472">Membrane</keyword>
<protein>
    <recommendedName>
        <fullName evidence="4">DUF2029 domain-containing protein</fullName>
    </recommendedName>
</protein>
<sequence>MPKNHGPLDLALLAISLVLGLAVYSVNRGFDVSFDQLNYHYYTAFAYLNDRIDIDAAPAQIIHSYFNPLVYLPFYVLLENAGPLGTSISLAIIHSANYVLVGLITSFLVSRHSAIYRWSCVAAATVIALASPMALSEVGTSFADILSAIPVLISVAILVSSSGTAARGLLLSGLLIGAATALKLTNGTFAISLGATCLICAPGMYGRLRAASLASIGLVAGFITVGGTWSLTLWTRFGNPIFPYYNSIFRSPDFPPTSDIDRRYIPESILDGVAYPFRWAIGIVPAPEIGFQDARFAALIVLLALCGAMALIGRRSTTSSIRSWATPGVRLAAFWMVSFIVWLTVFAIQRYIVVLELLCGPLAVLTVQWLFGGRYRIVQIAACGALAVAAVLTVKVPDWGHIAFTSEPYGLEVPAEIRGDHIFLMAGEPVSHVIPALSPNARFYGVWEYEQTMAAAGTTFTRRLQQAIREAGTTRIFVIANYPMTMATRLHVGSYGLQSKMDCIPITGFAYGERTNFACELQQVEGTGALAAVLPPDEPVIFGSGGDGFAILASETNSDWRGAGPTAVLQDGHGPSLLFRRPDGHIPSRSLRVDIAYEVAPGDDSGIEIIPKINGRTPDQSLTEADPIHSIKIVKTCIAETALARSEEGPHVVRLTLRLDRSSKEPRPVLVRSVRWRSDEAACIASKPAALSVD</sequence>
<keyword evidence="3" id="KW-1185">Reference proteome</keyword>
<feature type="transmembrane region" description="Helical" evidence="1">
    <location>
        <begin position="213"/>
        <end position="234"/>
    </location>
</feature>
<gene>
    <name evidence="2" type="ORF">FHS55_002083</name>
</gene>
<evidence type="ECO:0008006" key="4">
    <source>
        <dbReference type="Google" id="ProtNLM"/>
    </source>
</evidence>
<evidence type="ECO:0000256" key="1">
    <source>
        <dbReference type="SAM" id="Phobius"/>
    </source>
</evidence>
<evidence type="ECO:0000313" key="3">
    <source>
        <dbReference type="Proteomes" id="UP000533469"/>
    </source>
</evidence>
<feature type="transmembrane region" description="Helical" evidence="1">
    <location>
        <begin position="324"/>
        <end position="345"/>
    </location>
</feature>
<comment type="caution">
    <text evidence="2">The sequence shown here is derived from an EMBL/GenBank/DDBJ whole genome shotgun (WGS) entry which is preliminary data.</text>
</comment>
<keyword evidence="1" id="KW-0812">Transmembrane</keyword>
<dbReference type="RefSeq" id="WP_183189633.1">
    <property type="nucleotide sequence ID" value="NZ_JACICD010000003.1"/>
</dbReference>
<dbReference type="Proteomes" id="UP000533469">
    <property type="component" value="Unassembled WGS sequence"/>
</dbReference>
<keyword evidence="1" id="KW-1133">Transmembrane helix</keyword>
<organism evidence="2 3">
    <name type="scientific">Ancylobacter tetraedralis</name>
    <dbReference type="NCBI Taxonomy" id="217068"/>
    <lineage>
        <taxon>Bacteria</taxon>
        <taxon>Pseudomonadati</taxon>
        <taxon>Pseudomonadota</taxon>
        <taxon>Alphaproteobacteria</taxon>
        <taxon>Hyphomicrobiales</taxon>
        <taxon>Xanthobacteraceae</taxon>
        <taxon>Ancylobacter</taxon>
    </lineage>
</organism>
<feature type="transmembrane region" description="Helical" evidence="1">
    <location>
        <begin position="351"/>
        <end position="371"/>
    </location>
</feature>
<evidence type="ECO:0000313" key="2">
    <source>
        <dbReference type="EMBL" id="MBB3771484.1"/>
    </source>
</evidence>
<accession>A0A839Z9S0</accession>
<reference evidence="2 3" key="1">
    <citation type="submission" date="2020-08" db="EMBL/GenBank/DDBJ databases">
        <title>Genomic Encyclopedia of Type Strains, Phase IV (KMG-IV): sequencing the most valuable type-strain genomes for metagenomic binning, comparative biology and taxonomic classification.</title>
        <authorList>
            <person name="Goeker M."/>
        </authorList>
    </citation>
    <scope>NUCLEOTIDE SEQUENCE [LARGE SCALE GENOMIC DNA]</scope>
    <source>
        <strain evidence="2 3">DSM 5895</strain>
    </source>
</reference>
<feature type="transmembrane region" description="Helical" evidence="1">
    <location>
        <begin position="115"/>
        <end position="135"/>
    </location>
</feature>
<feature type="transmembrane region" description="Helical" evidence="1">
    <location>
        <begin position="88"/>
        <end position="108"/>
    </location>
</feature>
<proteinExistence type="predicted"/>